<dbReference type="InterPro" id="IPR036986">
    <property type="entry name" value="S4_RNA-bd_sf"/>
</dbReference>
<dbReference type="OMA" id="AKWFLQE"/>
<sequence length="73" mass="8237">MQKVQINTEFITLGQLLKIEDIVSSGGSAKFFLKENANSFFVNGESENRRGRKLYPGDLVKILKIGEYEIVSQ</sequence>
<evidence type="ECO:0000313" key="2">
    <source>
        <dbReference type="EMBL" id="OIM22243.1"/>
    </source>
</evidence>
<dbReference type="RefSeq" id="WP_002817801.1">
    <property type="nucleotide sequence ID" value="NZ_CP014324.1"/>
</dbReference>
<dbReference type="InterPro" id="IPR014330">
    <property type="entry name" value="RNA-bd_S4-rel_YaaA"/>
</dbReference>
<dbReference type="Proteomes" id="UP001281024">
    <property type="component" value="Unassembled WGS sequence"/>
</dbReference>
<organism evidence="2 4">
    <name type="scientific">Oenococcus oeni</name>
    <name type="common">Leuconostoc oenos</name>
    <dbReference type="NCBI Taxonomy" id="1247"/>
    <lineage>
        <taxon>Bacteria</taxon>
        <taxon>Bacillati</taxon>
        <taxon>Bacillota</taxon>
        <taxon>Bacilli</taxon>
        <taxon>Lactobacillales</taxon>
        <taxon>Lactobacillaceae</taxon>
        <taxon>Oenococcus</taxon>
    </lineage>
</organism>
<dbReference type="Proteomes" id="UP000181728">
    <property type="component" value="Unassembled WGS sequence"/>
</dbReference>
<dbReference type="Pfam" id="PF13275">
    <property type="entry name" value="S4_2"/>
    <property type="match status" value="1"/>
</dbReference>
<dbReference type="GO" id="GO:0003723">
    <property type="term" value="F:RNA binding"/>
    <property type="evidence" value="ECO:0007669"/>
    <property type="project" value="InterPro"/>
</dbReference>
<dbReference type="AlphaFoldDB" id="A0A483B0F8"/>
<reference evidence="1" key="3">
    <citation type="submission" date="2019-10" db="EMBL/GenBank/DDBJ databases">
        <title>Malate fermentation in French cider.</title>
        <authorList>
            <person name="Cousin F.J."/>
            <person name="Medina Fernandez S."/>
            <person name="Misery B."/>
            <person name="Laplace J.-M."/>
            <person name="Cretenet M."/>
        </authorList>
    </citation>
    <scope>NUCLEOTIDE SEQUENCE</scope>
    <source>
        <strain evidence="1">UCMA15129</strain>
    </source>
</reference>
<dbReference type="GeneID" id="75064855"/>
<evidence type="ECO:0000313" key="1">
    <source>
        <dbReference type="EMBL" id="MDV7715634.1"/>
    </source>
</evidence>
<dbReference type="EMBL" id="LR031358">
    <property type="protein sequence ID" value="VDB96884.1"/>
    <property type="molecule type" value="Genomic_DNA"/>
</dbReference>
<evidence type="ECO:0000313" key="5">
    <source>
        <dbReference type="Proteomes" id="UP000294726"/>
    </source>
</evidence>
<proteinExistence type="predicted"/>
<accession>A0A483B0F8</accession>
<protein>
    <submittedName>
        <fullName evidence="3">RNA binding protein involved in ribosome maturation</fullName>
    </submittedName>
    <submittedName>
        <fullName evidence="2">RNA-binding protein</fullName>
    </submittedName>
    <submittedName>
        <fullName evidence="1">S4 domain-containing protein YaaA</fullName>
    </submittedName>
</protein>
<dbReference type="Gene3D" id="3.10.290.10">
    <property type="entry name" value="RNA-binding S4 domain"/>
    <property type="match status" value="1"/>
</dbReference>
<evidence type="ECO:0000313" key="3">
    <source>
        <dbReference type="EMBL" id="VDB96884.1"/>
    </source>
</evidence>
<evidence type="ECO:0000313" key="4">
    <source>
        <dbReference type="Proteomes" id="UP000181728"/>
    </source>
</evidence>
<dbReference type="SUPFAM" id="SSF55174">
    <property type="entry name" value="Alpha-L RNA-binding motif"/>
    <property type="match status" value="1"/>
</dbReference>
<dbReference type="EMBL" id="WERV01000006">
    <property type="protein sequence ID" value="MDV7715634.1"/>
    <property type="molecule type" value="Genomic_DNA"/>
</dbReference>
<reference evidence="2 4" key="1">
    <citation type="journal article" date="2016" name="BMC Genomics">
        <title>Consensus pan-genome assembly of the specialised wine bacterium Oenococcus oeni.</title>
        <authorList>
            <person name="Sternes P.R."/>
            <person name="Borneman A.R."/>
        </authorList>
    </citation>
    <scope>NUCLEOTIDE SEQUENCE [LARGE SCALE GENOMIC DNA]</scope>
    <source>
        <strain evidence="2 4">AWRIB661</strain>
    </source>
</reference>
<dbReference type="EMBL" id="MLOK01000001">
    <property type="protein sequence ID" value="OIM22243.1"/>
    <property type="molecule type" value="Genomic_DNA"/>
</dbReference>
<dbReference type="NCBIfam" id="TIGR02988">
    <property type="entry name" value="YaaA_near_RecF"/>
    <property type="match status" value="1"/>
</dbReference>
<gene>
    <name evidence="3" type="primary">rapA</name>
    <name evidence="1" type="synonym">yaaA</name>
    <name evidence="2" type="ORF">ATX59_00015</name>
    <name evidence="1" type="ORF">GA838_07740</name>
    <name evidence="3" type="ORF">OENI_0003</name>
</gene>
<reference evidence="3 5" key="2">
    <citation type="submission" date="2018-08" db="EMBL/GenBank/DDBJ databases">
        <authorList>
            <person name="Lorentzen P. G. S. M."/>
        </authorList>
    </citation>
    <scope>NUCLEOTIDE SEQUENCE [LARGE SCALE GENOMIC DNA]</scope>
    <source>
        <strain evidence="3 5">CRBO_1381</strain>
    </source>
</reference>
<dbReference type="Proteomes" id="UP000294726">
    <property type="component" value="Chromosome"/>
</dbReference>
<name>A0A483B0F8_OENOE</name>